<proteinExistence type="predicted"/>
<dbReference type="EMBL" id="CP115541">
    <property type="protein sequence ID" value="WNH50973.1"/>
    <property type="molecule type" value="Genomic_DNA"/>
</dbReference>
<keyword evidence="1" id="KW-1133">Transmembrane helix</keyword>
<feature type="transmembrane region" description="Helical" evidence="1">
    <location>
        <begin position="12"/>
        <end position="34"/>
    </location>
</feature>
<evidence type="ECO:0000256" key="1">
    <source>
        <dbReference type="SAM" id="Phobius"/>
    </source>
</evidence>
<feature type="transmembrane region" description="Helical" evidence="1">
    <location>
        <begin position="111"/>
        <end position="138"/>
    </location>
</feature>
<sequence>MSTTSVSARSVNWLWPLMLLIALVAAVMVWWFVALASGRQAGWMAIFAAVELAFMLRLGALRRPALRVGLTLVGTLLVAVIANWAIASSYVGASLGLAPWDSALRMGPHMAWTLAQLANGAAEMVWLGVALVVGWFVAR</sequence>
<evidence type="ECO:0008006" key="4">
    <source>
        <dbReference type="Google" id="ProtNLM"/>
    </source>
</evidence>
<accession>A0ABY9YJU7</accession>
<organism evidence="2 3">
    <name type="scientific">Stenotrophomonas oahuensis</name>
    <dbReference type="NCBI Taxonomy" id="3003271"/>
    <lineage>
        <taxon>Bacteria</taxon>
        <taxon>Pseudomonadati</taxon>
        <taxon>Pseudomonadota</taxon>
        <taxon>Gammaproteobacteria</taxon>
        <taxon>Lysobacterales</taxon>
        <taxon>Lysobacteraceae</taxon>
        <taxon>Stenotrophomonas</taxon>
    </lineage>
</organism>
<evidence type="ECO:0000313" key="3">
    <source>
        <dbReference type="Proteomes" id="UP001302072"/>
    </source>
</evidence>
<keyword evidence="3" id="KW-1185">Reference proteome</keyword>
<keyword evidence="1" id="KW-0472">Membrane</keyword>
<protein>
    <recommendedName>
        <fullName evidence="4">Transmembrane protein</fullName>
    </recommendedName>
</protein>
<reference evidence="2 3" key="1">
    <citation type="submission" date="2022-12" db="EMBL/GenBank/DDBJ databases">
        <title>Two new species, Stenotrophomonas aracearum and Stenotrophomonas oahuensis, isolated from Anthurium (Araceae family) in Hawaii.</title>
        <authorList>
            <person name="Chunag S.C."/>
            <person name="Dobhal S."/>
            <person name="Alvarez A."/>
            <person name="Arif M."/>
        </authorList>
    </citation>
    <scope>NUCLEOTIDE SEQUENCE [LARGE SCALE GENOMIC DNA]</scope>
    <source>
        <strain evidence="2 3">A5586</strain>
    </source>
</reference>
<keyword evidence="1" id="KW-0812">Transmembrane</keyword>
<feature type="transmembrane region" description="Helical" evidence="1">
    <location>
        <begin position="40"/>
        <end position="58"/>
    </location>
</feature>
<gene>
    <name evidence="2" type="ORF">PDM29_11290</name>
</gene>
<evidence type="ECO:0000313" key="2">
    <source>
        <dbReference type="EMBL" id="WNH50973.1"/>
    </source>
</evidence>
<feature type="transmembrane region" description="Helical" evidence="1">
    <location>
        <begin position="70"/>
        <end position="91"/>
    </location>
</feature>
<name>A0ABY9YJU7_9GAMM</name>
<dbReference type="Proteomes" id="UP001302072">
    <property type="component" value="Chromosome"/>
</dbReference>
<dbReference type="RefSeq" id="WP_311190267.1">
    <property type="nucleotide sequence ID" value="NZ_CP115541.1"/>
</dbReference>